<dbReference type="GO" id="GO:0016787">
    <property type="term" value="F:hydrolase activity"/>
    <property type="evidence" value="ECO:0007669"/>
    <property type="project" value="UniProtKB-KW"/>
</dbReference>
<dbReference type="RefSeq" id="WP_251607944.1">
    <property type="nucleotide sequence ID" value="NZ_JAMQJY010000001.1"/>
</dbReference>
<dbReference type="Gene3D" id="2.70.98.50">
    <property type="entry name" value="putative glycoside hydrolase family protein from bacillus halodurans"/>
    <property type="match status" value="1"/>
</dbReference>
<keyword evidence="4" id="KW-1185">Reference proteome</keyword>
<feature type="domain" description="Glycosyl hydrolase family 95 N-terminal" evidence="1">
    <location>
        <begin position="3"/>
        <end position="251"/>
    </location>
</feature>
<feature type="domain" description="Glycosyl hydrolase family 95 catalytic" evidence="2">
    <location>
        <begin position="279"/>
        <end position="398"/>
    </location>
</feature>
<dbReference type="Pfam" id="PF22124">
    <property type="entry name" value="Glyco_hydro_95_cat"/>
    <property type="match status" value="1"/>
</dbReference>
<dbReference type="Proteomes" id="UP001203665">
    <property type="component" value="Unassembled WGS sequence"/>
</dbReference>
<evidence type="ECO:0000259" key="1">
    <source>
        <dbReference type="Pfam" id="PF14498"/>
    </source>
</evidence>
<dbReference type="InterPro" id="IPR008928">
    <property type="entry name" value="6-hairpin_glycosidase_sf"/>
</dbReference>
<gene>
    <name evidence="3" type="ORF">NDM98_12150</name>
</gene>
<evidence type="ECO:0000313" key="3">
    <source>
        <dbReference type="EMBL" id="MCM2676173.1"/>
    </source>
</evidence>
<proteinExistence type="predicted"/>
<dbReference type="PANTHER" id="PTHR31084:SF0">
    <property type="entry name" value="ALPHA-L-FUCOSIDASE 2"/>
    <property type="match status" value="1"/>
</dbReference>
<dbReference type="InterPro" id="IPR054363">
    <property type="entry name" value="GH95_cat"/>
</dbReference>
<dbReference type="InterPro" id="IPR027414">
    <property type="entry name" value="GH95_N_dom"/>
</dbReference>
<sequence>MKLQYEKPAELWTDALPIGNGSLGAMVFGGVHNERLQCNQDTLWSGSPRDQSNPEAYEHLPHVRKLLKEKKYIEADEAAKKLMGAYTQSYLPFCDIHLAFDHEDSYSNYQRNLDLTRAVLNTSYESRGVTYKRELFSSFPDRAIVLKLSSNQPQALSFSVRISSQLQTISQASGQQIHLIGRCPDHVDPSYYNTPDPIIYKNDLESEAIRFEAILDLQHIDGEINVSKDSLIITDATEVIIRFAAATSFNGYDRLPKTEGKDYRAEVSTILQQAVAKPYHDLLRSHLEDYQPLFQRVDFELDSSASKNNLPTDQRISKYGARDQGLVELLFHYGRYLMIASSRPGSQPANLQGIWNDELRPPWSSNYTLNINAQMNYWPVEVCQAFRMPYTFFRLHSRTERDWQTNCFHSLWM</sequence>
<evidence type="ECO:0000313" key="4">
    <source>
        <dbReference type="Proteomes" id="UP001203665"/>
    </source>
</evidence>
<name>A0ABT0XJU1_9BACI</name>
<reference evidence="3" key="1">
    <citation type="submission" date="2022-06" db="EMBL/GenBank/DDBJ databases">
        <title>Alkalicoccobacillus porphyridii sp. nov., isolated from a marine red alga, Porphyridium purpureum and reclassification of Shouchella plakortidis and Shouchella gibsonii as Alkalicoccobacillus plakortidis comb. nov. and Alkalicoccobacillus gibsonii comb. nov.</title>
        <authorList>
            <person name="Kim K.H."/>
            <person name="Lee J.K."/>
            <person name="Han D.M."/>
            <person name="Baek J.H."/>
            <person name="Jeon C.O."/>
        </authorList>
    </citation>
    <scope>NUCLEOTIDE SEQUENCE</scope>
    <source>
        <strain evidence="3">DSM 19153</strain>
    </source>
</reference>
<evidence type="ECO:0000259" key="2">
    <source>
        <dbReference type="Pfam" id="PF22124"/>
    </source>
</evidence>
<keyword evidence="3" id="KW-0378">Hydrolase</keyword>
<dbReference type="PANTHER" id="PTHR31084">
    <property type="entry name" value="ALPHA-L-FUCOSIDASE 2"/>
    <property type="match status" value="1"/>
</dbReference>
<dbReference type="EMBL" id="JAMQJY010000001">
    <property type="protein sequence ID" value="MCM2676173.1"/>
    <property type="molecule type" value="Genomic_DNA"/>
</dbReference>
<organism evidence="3 4">
    <name type="scientific">Alkalicoccobacillus plakortidis</name>
    <dbReference type="NCBI Taxonomy" id="444060"/>
    <lineage>
        <taxon>Bacteria</taxon>
        <taxon>Bacillati</taxon>
        <taxon>Bacillota</taxon>
        <taxon>Bacilli</taxon>
        <taxon>Bacillales</taxon>
        <taxon>Bacillaceae</taxon>
        <taxon>Alkalicoccobacillus</taxon>
    </lineage>
</organism>
<accession>A0ABT0XJU1</accession>
<dbReference type="Pfam" id="PF14498">
    <property type="entry name" value="Glyco_hyd_65N_2"/>
    <property type="match status" value="1"/>
</dbReference>
<dbReference type="SUPFAM" id="SSF48208">
    <property type="entry name" value="Six-hairpin glycosidases"/>
    <property type="match status" value="1"/>
</dbReference>
<comment type="caution">
    <text evidence="3">The sequence shown here is derived from an EMBL/GenBank/DDBJ whole genome shotgun (WGS) entry which is preliminary data.</text>
</comment>
<protein>
    <submittedName>
        <fullName evidence="3">Glycoside hydrolase family 95 protein</fullName>
    </submittedName>
</protein>